<evidence type="ECO:0000313" key="12">
    <source>
        <dbReference type="Proteomes" id="UP000032061"/>
    </source>
</evidence>
<dbReference type="AlphaFoldDB" id="A0A0D0EXW0"/>
<dbReference type="Gene3D" id="2.60.40.1120">
    <property type="entry name" value="Carboxypeptidase-like, regulatory domain"/>
    <property type="match status" value="1"/>
</dbReference>
<dbReference type="Proteomes" id="UP000198302">
    <property type="component" value="Unassembled WGS sequence"/>
</dbReference>
<keyword evidence="5" id="KW-0732">Signal</keyword>
<name>A0A0D0EXW0_9FLAO</name>
<dbReference type="GO" id="GO:0044718">
    <property type="term" value="P:siderophore transmembrane transport"/>
    <property type="evidence" value="ECO:0007669"/>
    <property type="project" value="TreeGrafter"/>
</dbReference>
<dbReference type="PANTHER" id="PTHR30069">
    <property type="entry name" value="TONB-DEPENDENT OUTER MEMBRANE RECEPTOR"/>
    <property type="match status" value="1"/>
</dbReference>
<evidence type="ECO:0000256" key="5">
    <source>
        <dbReference type="ARBA" id="ARBA00022729"/>
    </source>
</evidence>
<proteinExistence type="inferred from homology"/>
<evidence type="ECO:0000313" key="13">
    <source>
        <dbReference type="Proteomes" id="UP000198302"/>
    </source>
</evidence>
<dbReference type="InterPro" id="IPR036942">
    <property type="entry name" value="Beta-barrel_TonB_sf"/>
</dbReference>
<dbReference type="InterPro" id="IPR012910">
    <property type="entry name" value="Plug_dom"/>
</dbReference>
<dbReference type="SUPFAM" id="SSF56935">
    <property type="entry name" value="Porins"/>
    <property type="match status" value="1"/>
</dbReference>
<comment type="subcellular location">
    <subcellularLocation>
        <location evidence="1 8">Cell outer membrane</location>
        <topology evidence="1 8">Multi-pass membrane protein</topology>
    </subcellularLocation>
</comment>
<evidence type="ECO:0000256" key="8">
    <source>
        <dbReference type="PROSITE-ProRule" id="PRU01360"/>
    </source>
</evidence>
<dbReference type="InterPro" id="IPR023996">
    <property type="entry name" value="TonB-dep_OMP_SusC/RagA"/>
</dbReference>
<keyword evidence="6 8" id="KW-0472">Membrane</keyword>
<dbReference type="EMBL" id="MUGX01000035">
    <property type="protein sequence ID" value="OXA84112.1"/>
    <property type="molecule type" value="Genomic_DNA"/>
</dbReference>
<dbReference type="PANTHER" id="PTHR30069:SF29">
    <property type="entry name" value="HEMOGLOBIN AND HEMOGLOBIN-HAPTOGLOBIN-BINDING PROTEIN 1-RELATED"/>
    <property type="match status" value="1"/>
</dbReference>
<evidence type="ECO:0000256" key="2">
    <source>
        <dbReference type="ARBA" id="ARBA00022448"/>
    </source>
</evidence>
<dbReference type="InterPro" id="IPR039426">
    <property type="entry name" value="TonB-dep_rcpt-like"/>
</dbReference>
<evidence type="ECO:0000313" key="10">
    <source>
        <dbReference type="EMBL" id="KIO52071.1"/>
    </source>
</evidence>
<evidence type="ECO:0000256" key="6">
    <source>
        <dbReference type="ARBA" id="ARBA00023136"/>
    </source>
</evidence>
<dbReference type="PROSITE" id="PS52016">
    <property type="entry name" value="TONB_DEPENDENT_REC_3"/>
    <property type="match status" value="1"/>
</dbReference>
<accession>A0A0D0EXW0</accession>
<dbReference type="OrthoDB" id="9768177at2"/>
<sequence>MIILTINLSLNQQNHENMKQIMLIFMIAFTAQVSLAQVKTVKGLVSDPNGLPLPGVTVIVQGGKIASQSDYDGKYTIQASTGDVLVFSYIGVKTKAVTVASSATINVVLTEDTQNLNEVVVTALGIKRQKKELGYAVQDVKGEQLNKVITTNVTTALSGRIAGVDVSIPATGVAGSTRVIIRGISSIGESNQPLYIVDGIPIDNSGLSNDQAATSKWFDGRDNGDGISGINPNNIESLTVLKGAAAAALYGSRALNGVILITTKKGSKGRIQVELTSGVSFDRVNANYKDYQTEYGTGSNGVLPDPIKAPTEIYGYTTNAWGPKFSETVGQQVKIFDGSMKPYARVKNNIQDFFGTGFTTSNGVAVSGGAENAFVRFGFNNLKNDDVIPNSGLERNDASLNATLKSDKFKLDANVNYIAENTNNRPGLGDSPNNVGYSLSGLAPNFDQAWLKNYKNDETGQIYPWNNNVYQLNPYFTTEANHNSSLKNRFIGNVAGTYQFKNWVALTFRTGLDTYAFSSKDFMAAGSTWPGRDEGYLGLNNINVSEMNTDLIATFSEIKLANNFTFSGILGVNRRDFSRDQNSRFGTKIIEPGTEYISNFVNQTENAPVVTKTRTNSVYGSAKFDYKGYLYAEFTGRNDWFSVINKDAFYPAASLGFVFSDAFGIKSDAFSYGKFRASIARVSNAPGAYKNALNYTTFASYNGQSVVNIKNSAAPNPNLTYQSKTGVEFGFETAFFKNRLKADITVYREDTSDQTLDLPSSATSGYEYISVNAGELRNEGIEIFLSGTPIKTNNFEWGIDLNFSKNKNSILSLHPDISTYTISEARWAGAAIVAQVGGQYGTIMGRDFLRNEAGEKVVAANGLPLFTDEKVALGKGLPDWAAGLTNRFSYKGITLQFLIDMKFGMDVYSMTNSLAATKGLLDVTTEGRDAYNHARAQAVANDPNFSQSTWVPTAGYVAEGVVNKGTDANPNYVKNTTPVNPQDYWNTVFNNTPAPFVYDASYVKLREVSLGYTIPKSVFAGSKVNSIYISAFARNLLTFNKDLPNVDPESMYTSGNGQGFEYGSLPFRRSYGFNIKVTF</sequence>
<dbReference type="Pfam" id="PF13715">
    <property type="entry name" value="CarbopepD_reg_2"/>
    <property type="match status" value="1"/>
</dbReference>
<dbReference type="Pfam" id="PF07715">
    <property type="entry name" value="Plug"/>
    <property type="match status" value="1"/>
</dbReference>
<gene>
    <name evidence="11" type="ORF">B0A73_20680</name>
    <name evidence="10" type="ORF">IW18_13130</name>
</gene>
<dbReference type="InterPro" id="IPR037066">
    <property type="entry name" value="Plug_dom_sf"/>
</dbReference>
<dbReference type="GO" id="GO:0015344">
    <property type="term" value="F:siderophore uptake transmembrane transporter activity"/>
    <property type="evidence" value="ECO:0007669"/>
    <property type="project" value="TreeGrafter"/>
</dbReference>
<dbReference type="Gene3D" id="2.40.170.20">
    <property type="entry name" value="TonB-dependent receptor, beta-barrel domain"/>
    <property type="match status" value="1"/>
</dbReference>
<keyword evidence="7 8" id="KW-0998">Cell outer membrane</keyword>
<organism evidence="10 12">
    <name type="scientific">Flavobacterium hibernum</name>
    <dbReference type="NCBI Taxonomy" id="37752"/>
    <lineage>
        <taxon>Bacteria</taxon>
        <taxon>Pseudomonadati</taxon>
        <taxon>Bacteroidota</taxon>
        <taxon>Flavobacteriia</taxon>
        <taxon>Flavobacteriales</taxon>
        <taxon>Flavobacteriaceae</taxon>
        <taxon>Flavobacterium</taxon>
    </lineage>
</organism>
<dbReference type="EMBL" id="JPRK01000011">
    <property type="protein sequence ID" value="KIO52071.1"/>
    <property type="molecule type" value="Genomic_DNA"/>
</dbReference>
<dbReference type="GO" id="GO:0009279">
    <property type="term" value="C:cell outer membrane"/>
    <property type="evidence" value="ECO:0007669"/>
    <property type="project" value="UniProtKB-SubCell"/>
</dbReference>
<evidence type="ECO:0000256" key="7">
    <source>
        <dbReference type="ARBA" id="ARBA00023237"/>
    </source>
</evidence>
<dbReference type="Gene3D" id="2.170.130.10">
    <property type="entry name" value="TonB-dependent receptor, plug domain"/>
    <property type="match status" value="1"/>
</dbReference>
<feature type="domain" description="TonB-dependent receptor plug" evidence="9">
    <location>
        <begin position="130"/>
        <end position="258"/>
    </location>
</feature>
<dbReference type="Proteomes" id="UP000032061">
    <property type="component" value="Unassembled WGS sequence"/>
</dbReference>
<dbReference type="NCBIfam" id="TIGR04057">
    <property type="entry name" value="SusC_RagA_signa"/>
    <property type="match status" value="1"/>
</dbReference>
<comment type="caution">
    <text evidence="10">The sequence shown here is derived from an EMBL/GenBank/DDBJ whole genome shotgun (WGS) entry which is preliminary data.</text>
</comment>
<comment type="similarity">
    <text evidence="8">Belongs to the TonB-dependent receptor family.</text>
</comment>
<dbReference type="InterPro" id="IPR023997">
    <property type="entry name" value="TonB-dep_OMP_SusC/RagA_CS"/>
</dbReference>
<dbReference type="InterPro" id="IPR008969">
    <property type="entry name" value="CarboxyPept-like_regulatory"/>
</dbReference>
<evidence type="ECO:0000256" key="3">
    <source>
        <dbReference type="ARBA" id="ARBA00022452"/>
    </source>
</evidence>
<protein>
    <submittedName>
        <fullName evidence="11">SusC/RagA family TonB-linked outer membrane protein</fullName>
    </submittedName>
</protein>
<evidence type="ECO:0000259" key="9">
    <source>
        <dbReference type="Pfam" id="PF07715"/>
    </source>
</evidence>
<evidence type="ECO:0000256" key="4">
    <source>
        <dbReference type="ARBA" id="ARBA00022692"/>
    </source>
</evidence>
<dbReference type="STRING" id="37752.IW18_13130"/>
<evidence type="ECO:0000313" key="11">
    <source>
        <dbReference type="EMBL" id="OXA84112.1"/>
    </source>
</evidence>
<reference evidence="10 12" key="1">
    <citation type="submission" date="2015-01" db="EMBL/GenBank/DDBJ databases">
        <title>Genome of Flavobacterium hibernum DSM 12611.</title>
        <authorList>
            <person name="Stropko S.J."/>
            <person name="Pipes S.E."/>
            <person name="Newman J.D."/>
        </authorList>
    </citation>
    <scope>NUCLEOTIDE SEQUENCE [LARGE SCALE GENOMIC DNA]</scope>
    <source>
        <strain evidence="10 12">DSM 12611</strain>
    </source>
</reference>
<keyword evidence="13" id="KW-1185">Reference proteome</keyword>
<keyword evidence="2 8" id="KW-0813">Transport</keyword>
<keyword evidence="3 8" id="KW-1134">Transmembrane beta strand</keyword>
<evidence type="ECO:0000256" key="1">
    <source>
        <dbReference type="ARBA" id="ARBA00004571"/>
    </source>
</evidence>
<keyword evidence="4 8" id="KW-0812">Transmembrane</keyword>
<dbReference type="SUPFAM" id="SSF49464">
    <property type="entry name" value="Carboxypeptidase regulatory domain-like"/>
    <property type="match status" value="1"/>
</dbReference>
<reference evidence="11 13" key="2">
    <citation type="submission" date="2016-11" db="EMBL/GenBank/DDBJ databases">
        <title>Whole genomes of Flavobacteriaceae.</title>
        <authorList>
            <person name="Stine C."/>
            <person name="Li C."/>
            <person name="Tadesse D."/>
        </authorList>
    </citation>
    <scope>NUCLEOTIDE SEQUENCE [LARGE SCALE GENOMIC DNA]</scope>
    <source>
        <strain evidence="11 13">ATCC 51468</strain>
    </source>
</reference>
<dbReference type="NCBIfam" id="TIGR04056">
    <property type="entry name" value="OMP_RagA_SusC"/>
    <property type="match status" value="1"/>
</dbReference>